<comment type="similarity">
    <text evidence="2">Belongs to the TIM54 family.</text>
</comment>
<dbReference type="PANTHER" id="PTHR12358">
    <property type="entry name" value="SPHINGOSINE KINASE"/>
    <property type="match status" value="1"/>
</dbReference>
<dbReference type="RefSeq" id="XP_007377626.1">
    <property type="nucleotide sequence ID" value="XM_007377564.1"/>
</dbReference>
<feature type="region of interest" description="Disordered" evidence="12">
    <location>
        <begin position="259"/>
        <end position="282"/>
    </location>
</feature>
<dbReference type="GO" id="GO:0005743">
    <property type="term" value="C:mitochondrial inner membrane"/>
    <property type="evidence" value="ECO:0007669"/>
    <property type="project" value="UniProtKB-SubCell"/>
</dbReference>
<evidence type="ECO:0000256" key="7">
    <source>
        <dbReference type="ARBA" id="ARBA00022927"/>
    </source>
</evidence>
<reference evidence="13 14" key="1">
    <citation type="journal article" date="2011" name="Proc. Natl. Acad. Sci. U.S.A.">
        <title>Comparative genomics of xylose-fermenting fungi for enhanced biofuel production.</title>
        <authorList>
            <person name="Wohlbach D.J."/>
            <person name="Kuo A."/>
            <person name="Sato T.K."/>
            <person name="Potts K.M."/>
            <person name="Salamov A.A."/>
            <person name="LaButti K.M."/>
            <person name="Sun H."/>
            <person name="Clum A."/>
            <person name="Pangilinan J.L."/>
            <person name="Lindquist E.A."/>
            <person name="Lucas S."/>
            <person name="Lapidus A."/>
            <person name="Jin M."/>
            <person name="Gunawan C."/>
            <person name="Balan V."/>
            <person name="Dale B.E."/>
            <person name="Jeffries T.W."/>
            <person name="Zinkel R."/>
            <person name="Barry K.W."/>
            <person name="Grigoriev I.V."/>
            <person name="Gasch A.P."/>
        </authorList>
    </citation>
    <scope>NUCLEOTIDE SEQUENCE [LARGE SCALE GENOMIC DNA]</scope>
    <source>
        <strain evidence="14">NRRL Y-27907 / 11-Y1</strain>
    </source>
</reference>
<dbReference type="Proteomes" id="UP000000709">
    <property type="component" value="Unassembled WGS sequence"/>
</dbReference>
<sequence length="422" mass="47759">MSDTTPTDKPAAAATAATTTKTKPPKKGWSNPALRMMGIPRLSLPSRNWMIFWTVLASIGGGIAYDKYQQKQIRAKWMEKVEPLSHVTYTTEKLPRKLTIYIAPPPNDFLDESLKLFKKFIKPVLNASALDFEIFSETRQGDIRSAVAQRIRNLRQAQSEQPTEPDVKPVVPVSSGDAEEVLVSRSDLYKAKDVLGLYKIFPSEVELHPEDSDSDIAGGVVCIGRGAFKEYITGLHEGLLGPLTKPQFVIDEELKAEQELKEKAEQEDSDDEEPNLKPVPKPWIKPEQYAEASFAPELDISRVVKTSEGIPEFFEQPIYVFKVPNLIGFTTIPLKIYRYFTKRWLADDYGAKATGVVMNKTRPFTKDDLDFAADEEKEWPKKWVKTGKERNSEWVQDLQADDRIISRLKVFDVDSDLTTSNE</sequence>
<dbReference type="AlphaFoldDB" id="G3AV56"/>
<accession>G3AV56</accession>
<dbReference type="eggNOG" id="ENOG502QPMQ">
    <property type="taxonomic scope" value="Eukaryota"/>
</dbReference>
<dbReference type="InParanoid" id="G3AV56"/>
<keyword evidence="8" id="KW-1133">Transmembrane helix</keyword>
<protein>
    <recommendedName>
        <fullName evidence="3">Mitochondrial import inner membrane translocase subunit TIM54</fullName>
    </recommendedName>
</protein>
<evidence type="ECO:0000256" key="9">
    <source>
        <dbReference type="ARBA" id="ARBA00023010"/>
    </source>
</evidence>
<dbReference type="FunCoup" id="G3AV56">
    <property type="interactions" value="23"/>
</dbReference>
<dbReference type="OMA" id="RNWMIFF"/>
<evidence type="ECO:0000256" key="10">
    <source>
        <dbReference type="ARBA" id="ARBA00023128"/>
    </source>
</evidence>
<keyword evidence="11" id="KW-0472">Membrane</keyword>
<dbReference type="KEGG" id="spaa:SPAPADRAFT_144050"/>
<evidence type="ECO:0000256" key="5">
    <source>
        <dbReference type="ARBA" id="ARBA00022692"/>
    </source>
</evidence>
<evidence type="ECO:0000256" key="2">
    <source>
        <dbReference type="ARBA" id="ARBA00006355"/>
    </source>
</evidence>
<keyword evidence="9" id="KW-0811">Translocation</keyword>
<evidence type="ECO:0000256" key="1">
    <source>
        <dbReference type="ARBA" id="ARBA00004434"/>
    </source>
</evidence>
<dbReference type="EMBL" id="GL996506">
    <property type="protein sequence ID" value="EGW29860.1"/>
    <property type="molecule type" value="Genomic_DNA"/>
</dbReference>
<evidence type="ECO:0000256" key="8">
    <source>
        <dbReference type="ARBA" id="ARBA00022989"/>
    </source>
</evidence>
<evidence type="ECO:0000256" key="4">
    <source>
        <dbReference type="ARBA" id="ARBA00022448"/>
    </source>
</evidence>
<name>G3AV56_SPAPN</name>
<evidence type="ECO:0000313" key="13">
    <source>
        <dbReference type="EMBL" id="EGW29860.1"/>
    </source>
</evidence>
<dbReference type="InterPro" id="IPR021056">
    <property type="entry name" value="Mt_import_IM_translocase_Tim54"/>
</dbReference>
<keyword evidence="4" id="KW-0813">Transport</keyword>
<keyword evidence="6" id="KW-0999">Mitochondrion inner membrane</keyword>
<organism evidence="14">
    <name type="scientific">Spathaspora passalidarum (strain NRRL Y-27907 / 11-Y1)</name>
    <dbReference type="NCBI Taxonomy" id="619300"/>
    <lineage>
        <taxon>Eukaryota</taxon>
        <taxon>Fungi</taxon>
        <taxon>Dikarya</taxon>
        <taxon>Ascomycota</taxon>
        <taxon>Saccharomycotina</taxon>
        <taxon>Pichiomycetes</taxon>
        <taxon>Debaryomycetaceae</taxon>
        <taxon>Spathaspora</taxon>
    </lineage>
</organism>
<dbReference type="OrthoDB" id="5598305at2759"/>
<keyword evidence="5" id="KW-0812">Transmembrane</keyword>
<evidence type="ECO:0000256" key="11">
    <source>
        <dbReference type="ARBA" id="ARBA00023136"/>
    </source>
</evidence>
<keyword evidence="10" id="KW-0496">Mitochondrion</keyword>
<proteinExistence type="inferred from homology"/>
<evidence type="ECO:0000256" key="12">
    <source>
        <dbReference type="SAM" id="MobiDB-lite"/>
    </source>
</evidence>
<dbReference type="STRING" id="619300.G3AV56"/>
<comment type="subcellular location">
    <subcellularLocation>
        <location evidence="1">Mitochondrion inner membrane</location>
        <topology evidence="1">Single-pass membrane protein</topology>
    </subcellularLocation>
</comment>
<dbReference type="GO" id="GO:0015031">
    <property type="term" value="P:protein transport"/>
    <property type="evidence" value="ECO:0007669"/>
    <property type="project" value="UniProtKB-KW"/>
</dbReference>
<evidence type="ECO:0000256" key="3">
    <source>
        <dbReference type="ARBA" id="ARBA00020796"/>
    </source>
</evidence>
<feature type="compositionally biased region" description="Low complexity" evidence="12">
    <location>
        <begin position="1"/>
        <end position="22"/>
    </location>
</feature>
<evidence type="ECO:0000313" key="14">
    <source>
        <dbReference type="Proteomes" id="UP000000709"/>
    </source>
</evidence>
<dbReference type="Pfam" id="PF11711">
    <property type="entry name" value="Tim54"/>
    <property type="match status" value="1"/>
</dbReference>
<feature type="region of interest" description="Disordered" evidence="12">
    <location>
        <begin position="1"/>
        <end position="30"/>
    </location>
</feature>
<dbReference type="InterPro" id="IPR050187">
    <property type="entry name" value="Lipid_Phosphate_FormReg"/>
</dbReference>
<keyword evidence="7" id="KW-0653">Protein transport</keyword>
<evidence type="ECO:0000256" key="6">
    <source>
        <dbReference type="ARBA" id="ARBA00022792"/>
    </source>
</evidence>
<gene>
    <name evidence="13" type="ORF">SPAPADRAFT_144050</name>
</gene>
<keyword evidence="14" id="KW-1185">Reference proteome</keyword>
<dbReference type="GeneID" id="18870594"/>
<dbReference type="PANTHER" id="PTHR12358:SF101">
    <property type="entry name" value="MITOCHONDRIAL IMPORT INNER MEMBRANE TRANSLOCASE SUBUNIT TIM54"/>
    <property type="match status" value="1"/>
</dbReference>
<dbReference type="HOGENOM" id="CLU_039097_0_0_1"/>